<evidence type="ECO:0000313" key="3">
    <source>
        <dbReference type="EMBL" id="EJK51260.1"/>
    </source>
</evidence>
<gene>
    <name evidence="3" type="ORF">THAOC_29582</name>
</gene>
<feature type="repeat" description="TPR" evidence="1">
    <location>
        <begin position="2"/>
        <end position="35"/>
    </location>
</feature>
<feature type="region of interest" description="Disordered" evidence="2">
    <location>
        <begin position="153"/>
        <end position="172"/>
    </location>
</feature>
<protein>
    <submittedName>
        <fullName evidence="3">Uncharacterized protein</fullName>
    </submittedName>
</protein>
<dbReference type="AlphaFoldDB" id="K0RDJ1"/>
<evidence type="ECO:0000313" key="4">
    <source>
        <dbReference type="Proteomes" id="UP000266841"/>
    </source>
</evidence>
<dbReference type="PROSITE" id="PS50005">
    <property type="entry name" value="TPR"/>
    <property type="match status" value="1"/>
</dbReference>
<reference evidence="3 4" key="1">
    <citation type="journal article" date="2012" name="Genome Biol.">
        <title>Genome and low-iron response of an oceanic diatom adapted to chronic iron limitation.</title>
        <authorList>
            <person name="Lommer M."/>
            <person name="Specht M."/>
            <person name="Roy A.S."/>
            <person name="Kraemer L."/>
            <person name="Andreson R."/>
            <person name="Gutowska M.A."/>
            <person name="Wolf J."/>
            <person name="Bergner S.V."/>
            <person name="Schilhabel M.B."/>
            <person name="Klostermeier U.C."/>
            <person name="Beiko R.G."/>
            <person name="Rosenstiel P."/>
            <person name="Hippler M."/>
            <person name="Laroche J."/>
        </authorList>
    </citation>
    <scope>NUCLEOTIDE SEQUENCE [LARGE SCALE GENOMIC DNA]</scope>
    <source>
        <strain evidence="3 4">CCMP1005</strain>
    </source>
</reference>
<sequence length="207" mass="22219">MGKAWLNLGISLAESGKLDDAEVMFIKAADCEPEVKPQALTNLALLEKERVQRALAGGDAAAAKTHGLQAGRYLDEAKPLFDALIPLFPNDEGLRHYASGFDQLRIFVFRLAGAALMKLGEFADCEAEMTKLVDMFPDAWESHAMMWTMHMNTGNADGAEPPPSASEARALRPAEPFAEIAAEPTKPVAATARAEPARADGPRADTA</sequence>
<dbReference type="InterPro" id="IPR019734">
    <property type="entry name" value="TPR_rpt"/>
</dbReference>
<keyword evidence="1" id="KW-0802">TPR repeat</keyword>
<accession>K0RDJ1</accession>
<dbReference type="Proteomes" id="UP000266841">
    <property type="component" value="Unassembled WGS sequence"/>
</dbReference>
<dbReference type="Gene3D" id="1.25.40.10">
    <property type="entry name" value="Tetratricopeptide repeat domain"/>
    <property type="match status" value="1"/>
</dbReference>
<proteinExistence type="predicted"/>
<dbReference type="SUPFAM" id="SSF48452">
    <property type="entry name" value="TPR-like"/>
    <property type="match status" value="1"/>
</dbReference>
<keyword evidence="4" id="KW-1185">Reference proteome</keyword>
<feature type="region of interest" description="Disordered" evidence="2">
    <location>
        <begin position="178"/>
        <end position="207"/>
    </location>
</feature>
<dbReference type="EMBL" id="AGNL01041936">
    <property type="protein sequence ID" value="EJK51260.1"/>
    <property type="molecule type" value="Genomic_DNA"/>
</dbReference>
<feature type="compositionally biased region" description="Basic and acidic residues" evidence="2">
    <location>
        <begin position="195"/>
        <end position="207"/>
    </location>
</feature>
<feature type="compositionally biased region" description="Low complexity" evidence="2">
    <location>
        <begin position="178"/>
        <end position="194"/>
    </location>
</feature>
<comment type="caution">
    <text evidence="3">The sequence shown here is derived from an EMBL/GenBank/DDBJ whole genome shotgun (WGS) entry which is preliminary data.</text>
</comment>
<organism evidence="3 4">
    <name type="scientific">Thalassiosira oceanica</name>
    <name type="common">Marine diatom</name>
    <dbReference type="NCBI Taxonomy" id="159749"/>
    <lineage>
        <taxon>Eukaryota</taxon>
        <taxon>Sar</taxon>
        <taxon>Stramenopiles</taxon>
        <taxon>Ochrophyta</taxon>
        <taxon>Bacillariophyta</taxon>
        <taxon>Coscinodiscophyceae</taxon>
        <taxon>Thalassiosirophycidae</taxon>
        <taxon>Thalassiosirales</taxon>
        <taxon>Thalassiosiraceae</taxon>
        <taxon>Thalassiosira</taxon>
    </lineage>
</organism>
<evidence type="ECO:0000256" key="2">
    <source>
        <dbReference type="SAM" id="MobiDB-lite"/>
    </source>
</evidence>
<evidence type="ECO:0000256" key="1">
    <source>
        <dbReference type="PROSITE-ProRule" id="PRU00339"/>
    </source>
</evidence>
<dbReference type="OrthoDB" id="69177at2759"/>
<name>K0RDJ1_THAOC</name>
<dbReference type="InterPro" id="IPR011990">
    <property type="entry name" value="TPR-like_helical_dom_sf"/>
</dbReference>